<comment type="caution">
    <text evidence="6">The sequence shown here is derived from an EMBL/GenBank/DDBJ whole genome shotgun (WGS) entry which is preliminary data.</text>
</comment>
<evidence type="ECO:0000313" key="7">
    <source>
        <dbReference type="Proteomes" id="UP000283709"/>
    </source>
</evidence>
<feature type="transmembrane region" description="Helical" evidence="4">
    <location>
        <begin position="304"/>
        <end position="332"/>
    </location>
</feature>
<gene>
    <name evidence="6" type="ORF">BCY88_28015</name>
</gene>
<feature type="transmembrane region" description="Helical" evidence="4">
    <location>
        <begin position="244"/>
        <end position="264"/>
    </location>
</feature>
<dbReference type="RefSeq" id="WP_120345630.1">
    <property type="nucleotide sequence ID" value="NZ_MCAS01000017.1"/>
</dbReference>
<dbReference type="AlphaFoldDB" id="A0A420GJ69"/>
<dbReference type="GO" id="GO:0022857">
    <property type="term" value="F:transmembrane transporter activity"/>
    <property type="evidence" value="ECO:0007669"/>
    <property type="project" value="InterPro"/>
</dbReference>
<keyword evidence="1 4" id="KW-0812">Transmembrane</keyword>
<evidence type="ECO:0000256" key="2">
    <source>
        <dbReference type="ARBA" id="ARBA00022989"/>
    </source>
</evidence>
<feature type="transmembrane region" description="Helical" evidence="4">
    <location>
        <begin position="171"/>
        <end position="193"/>
    </location>
</feature>
<organism evidence="6 7">
    <name type="scientific">Paraburkholderia fungorum</name>
    <dbReference type="NCBI Taxonomy" id="134537"/>
    <lineage>
        <taxon>Bacteria</taxon>
        <taxon>Pseudomonadati</taxon>
        <taxon>Pseudomonadota</taxon>
        <taxon>Betaproteobacteria</taxon>
        <taxon>Burkholderiales</taxon>
        <taxon>Burkholderiaceae</taxon>
        <taxon>Paraburkholderia</taxon>
    </lineage>
</organism>
<dbReference type="PROSITE" id="PS50850">
    <property type="entry name" value="MFS"/>
    <property type="match status" value="1"/>
</dbReference>
<feature type="transmembrane region" description="Helical" evidence="4">
    <location>
        <begin position="276"/>
        <end position="298"/>
    </location>
</feature>
<feature type="transmembrane region" description="Helical" evidence="4">
    <location>
        <begin position="214"/>
        <end position="238"/>
    </location>
</feature>
<dbReference type="Gene3D" id="1.20.1250.20">
    <property type="entry name" value="MFS general substrate transporter like domains"/>
    <property type="match status" value="1"/>
</dbReference>
<dbReference type="Pfam" id="PF07690">
    <property type="entry name" value="MFS_1"/>
    <property type="match status" value="1"/>
</dbReference>
<dbReference type="PANTHER" id="PTHR11360">
    <property type="entry name" value="MONOCARBOXYLATE TRANSPORTER"/>
    <property type="match status" value="1"/>
</dbReference>
<evidence type="ECO:0000256" key="3">
    <source>
        <dbReference type="ARBA" id="ARBA00023136"/>
    </source>
</evidence>
<reference evidence="6 7" key="1">
    <citation type="submission" date="2016-07" db="EMBL/GenBank/DDBJ databases">
        <title>Genome analysis of Burkholderia fungorum ES3-20.</title>
        <authorList>
            <person name="Xu D."/>
            <person name="Yao R."/>
            <person name="Zheng S."/>
        </authorList>
    </citation>
    <scope>NUCLEOTIDE SEQUENCE [LARGE SCALE GENOMIC DNA]</scope>
    <source>
        <strain evidence="6 7">ES3-20</strain>
    </source>
</reference>
<name>A0A420GJ69_9BURK</name>
<keyword evidence="3 4" id="KW-0472">Membrane</keyword>
<sequence>MQIRFPDKEIAIPLVVLSVTQIIGWGTVGLPSIVGRQMASDLKMDISYVFAASSVLYVVMGLWAPFLAKVFARFGARRVMIGGTILSAFGFLLLAVCRGPLLYFSGWVALGTAGSATLSTAAYIMLNELTGPNAKRAIGGLMLVTGLSSSVFWPIASLLAKAVGWHATCAVYAGMLVLISLPLYVFGLPASVPPKDQHRQRASNSTPSTPARKGTFYLIATAITLNAFVTFGFNAIFIELLKAVGLPAMQAVAFGSVLGVIQVSARAVDFLGGAKWDGISTGVFAGIVLPLSMALLVLDYGSHTAVAVFVVLYGLGSGSLAVARATIPLVFYDKADYASAASRIALPLNVISAAAPPLFIALLTRFGNAVLLGVAILCSGTALTLLLILARRRPRLESAAPVA</sequence>
<feature type="transmembrane region" description="Helical" evidence="4">
    <location>
        <begin position="102"/>
        <end position="126"/>
    </location>
</feature>
<dbReference type="OrthoDB" id="5966585at2"/>
<feature type="transmembrane region" description="Helical" evidence="4">
    <location>
        <begin position="138"/>
        <end position="159"/>
    </location>
</feature>
<feature type="transmembrane region" description="Helical" evidence="4">
    <location>
        <begin position="12"/>
        <end position="34"/>
    </location>
</feature>
<keyword evidence="2 4" id="KW-1133">Transmembrane helix</keyword>
<dbReference type="InterPro" id="IPR011701">
    <property type="entry name" value="MFS"/>
</dbReference>
<evidence type="ECO:0000259" key="5">
    <source>
        <dbReference type="PROSITE" id="PS50850"/>
    </source>
</evidence>
<dbReference type="Proteomes" id="UP000283709">
    <property type="component" value="Unassembled WGS sequence"/>
</dbReference>
<evidence type="ECO:0000256" key="4">
    <source>
        <dbReference type="SAM" id="Phobius"/>
    </source>
</evidence>
<dbReference type="InterPro" id="IPR020846">
    <property type="entry name" value="MFS_dom"/>
</dbReference>
<dbReference type="InterPro" id="IPR036259">
    <property type="entry name" value="MFS_trans_sf"/>
</dbReference>
<feature type="transmembrane region" description="Helical" evidence="4">
    <location>
        <begin position="79"/>
        <end position="96"/>
    </location>
</feature>
<dbReference type="SUPFAM" id="SSF103473">
    <property type="entry name" value="MFS general substrate transporter"/>
    <property type="match status" value="1"/>
</dbReference>
<evidence type="ECO:0000256" key="1">
    <source>
        <dbReference type="ARBA" id="ARBA00022692"/>
    </source>
</evidence>
<dbReference type="EMBL" id="MCAS01000017">
    <property type="protein sequence ID" value="RKF45043.1"/>
    <property type="molecule type" value="Genomic_DNA"/>
</dbReference>
<proteinExistence type="predicted"/>
<dbReference type="PANTHER" id="PTHR11360:SF290">
    <property type="entry name" value="MONOCARBOXYLATE MFS PERMEASE"/>
    <property type="match status" value="1"/>
</dbReference>
<feature type="transmembrane region" description="Helical" evidence="4">
    <location>
        <begin position="46"/>
        <end position="67"/>
    </location>
</feature>
<feature type="transmembrane region" description="Helical" evidence="4">
    <location>
        <begin position="369"/>
        <end position="390"/>
    </location>
</feature>
<dbReference type="InterPro" id="IPR050327">
    <property type="entry name" value="Proton-linked_MCT"/>
</dbReference>
<protein>
    <submittedName>
        <fullName evidence="6">MFS transporter</fullName>
    </submittedName>
</protein>
<feature type="transmembrane region" description="Helical" evidence="4">
    <location>
        <begin position="344"/>
        <end position="363"/>
    </location>
</feature>
<evidence type="ECO:0000313" key="6">
    <source>
        <dbReference type="EMBL" id="RKF45043.1"/>
    </source>
</evidence>
<feature type="domain" description="Major facilitator superfamily (MFS) profile" evidence="5">
    <location>
        <begin position="13"/>
        <end position="393"/>
    </location>
</feature>
<accession>A0A420GJ69</accession>